<accession>A0A8H6M7K4</accession>
<feature type="transmembrane region" description="Helical" evidence="1">
    <location>
        <begin position="147"/>
        <end position="168"/>
    </location>
</feature>
<protein>
    <submittedName>
        <fullName evidence="2">Uncharacterized protein</fullName>
    </submittedName>
</protein>
<dbReference type="Proteomes" id="UP000521943">
    <property type="component" value="Unassembled WGS sequence"/>
</dbReference>
<reference evidence="2 3" key="1">
    <citation type="submission" date="2020-07" db="EMBL/GenBank/DDBJ databases">
        <title>Comparative genomics of pyrophilous fungi reveals a link between fire events and developmental genes.</title>
        <authorList>
            <consortium name="DOE Joint Genome Institute"/>
            <person name="Steindorff A.S."/>
            <person name="Carver A."/>
            <person name="Calhoun S."/>
            <person name="Stillman K."/>
            <person name="Liu H."/>
            <person name="Lipzen A."/>
            <person name="Pangilinan J."/>
            <person name="Labutti K."/>
            <person name="Bruns T.D."/>
            <person name="Grigoriev I.V."/>
        </authorList>
    </citation>
    <scope>NUCLEOTIDE SEQUENCE [LARGE SCALE GENOMIC DNA]</scope>
    <source>
        <strain evidence="2 3">CBS 144469</strain>
    </source>
</reference>
<evidence type="ECO:0000313" key="3">
    <source>
        <dbReference type="Proteomes" id="UP000521943"/>
    </source>
</evidence>
<dbReference type="OrthoDB" id="3183258at2759"/>
<name>A0A8H6M7K4_9AGAR</name>
<comment type="caution">
    <text evidence="2">The sequence shown here is derived from an EMBL/GenBank/DDBJ whole genome shotgun (WGS) entry which is preliminary data.</text>
</comment>
<keyword evidence="1" id="KW-0812">Transmembrane</keyword>
<organism evidence="2 3">
    <name type="scientific">Ephemerocybe angulata</name>
    <dbReference type="NCBI Taxonomy" id="980116"/>
    <lineage>
        <taxon>Eukaryota</taxon>
        <taxon>Fungi</taxon>
        <taxon>Dikarya</taxon>
        <taxon>Basidiomycota</taxon>
        <taxon>Agaricomycotina</taxon>
        <taxon>Agaricomycetes</taxon>
        <taxon>Agaricomycetidae</taxon>
        <taxon>Agaricales</taxon>
        <taxon>Agaricineae</taxon>
        <taxon>Psathyrellaceae</taxon>
        <taxon>Ephemerocybe</taxon>
    </lineage>
</organism>
<keyword evidence="1" id="KW-1133">Transmembrane helix</keyword>
<evidence type="ECO:0000256" key="1">
    <source>
        <dbReference type="SAM" id="Phobius"/>
    </source>
</evidence>
<gene>
    <name evidence="2" type="ORF">DFP72DRAFT_895576</name>
</gene>
<evidence type="ECO:0000313" key="2">
    <source>
        <dbReference type="EMBL" id="KAF6755914.1"/>
    </source>
</evidence>
<dbReference type="EMBL" id="JACGCI010000028">
    <property type="protein sequence ID" value="KAF6755914.1"/>
    <property type="molecule type" value="Genomic_DNA"/>
</dbReference>
<sequence>MAHEKGPAEVAHGWMFIGFGFNVLLCGIMITQVYLYAITYKKDPRWMKIMVWLIFIADLLNTAFDWAYLYRSLIISYGKVEVLGQADWTVQLFFAWRIKILTKSWILCGLVGVVAVLGGVSGIWTAIEVGKVPTFTEFQNFKHTVILWLAAEVFGDIVITTILVLYLTGFSGSDLVIDRIIRYVSVPLSVAFSTIPPSYRGDTGICSSTSLCASSTQFFDE</sequence>
<dbReference type="PANTHER" id="PTHR40465:SF1">
    <property type="entry name" value="DUF6534 DOMAIN-CONTAINING PROTEIN"/>
    <property type="match status" value="1"/>
</dbReference>
<dbReference type="AlphaFoldDB" id="A0A8H6M7K4"/>
<dbReference type="PANTHER" id="PTHR40465">
    <property type="entry name" value="CHROMOSOME 1, WHOLE GENOME SHOTGUN SEQUENCE"/>
    <property type="match status" value="1"/>
</dbReference>
<feature type="transmembrane region" description="Helical" evidence="1">
    <location>
        <begin position="49"/>
        <end position="70"/>
    </location>
</feature>
<keyword evidence="1" id="KW-0472">Membrane</keyword>
<keyword evidence="3" id="KW-1185">Reference proteome</keyword>
<proteinExistence type="predicted"/>
<feature type="transmembrane region" description="Helical" evidence="1">
    <location>
        <begin position="12"/>
        <end position="37"/>
    </location>
</feature>
<feature type="transmembrane region" description="Helical" evidence="1">
    <location>
        <begin position="105"/>
        <end position="127"/>
    </location>
</feature>